<dbReference type="RefSeq" id="WP_141148930.1">
    <property type="nucleotide sequence ID" value="NZ_VHLG01000004.1"/>
</dbReference>
<dbReference type="InterPro" id="IPR012712">
    <property type="entry name" value="HpaR/FarR"/>
</dbReference>
<dbReference type="SUPFAM" id="SSF46785">
    <property type="entry name" value="Winged helix' DNA-binding domain"/>
    <property type="match status" value="1"/>
</dbReference>
<dbReference type="InterPro" id="IPR036388">
    <property type="entry name" value="WH-like_DNA-bd_sf"/>
</dbReference>
<keyword evidence="3" id="KW-1185">Reference proteome</keyword>
<dbReference type="PANTHER" id="PTHR33164:SF13">
    <property type="entry name" value="4-HYDROXYPHENYLACETATE CATABOLISM PROTEIN"/>
    <property type="match status" value="1"/>
</dbReference>
<dbReference type="Pfam" id="PF01047">
    <property type="entry name" value="MarR"/>
    <property type="match status" value="1"/>
</dbReference>
<dbReference type="InterPro" id="IPR036390">
    <property type="entry name" value="WH_DNA-bd_sf"/>
</dbReference>
<dbReference type="OrthoDB" id="8588347at2"/>
<dbReference type="InterPro" id="IPR000835">
    <property type="entry name" value="HTH_MarR-typ"/>
</dbReference>
<dbReference type="GO" id="GO:0003677">
    <property type="term" value="F:DNA binding"/>
    <property type="evidence" value="ECO:0007669"/>
    <property type="project" value="InterPro"/>
</dbReference>
<dbReference type="InterPro" id="IPR039422">
    <property type="entry name" value="MarR/SlyA-like"/>
</dbReference>
<protein>
    <submittedName>
        <fullName evidence="2">Homoprotocatechuate degradation operon regulator HpaR</fullName>
    </submittedName>
</protein>
<dbReference type="Gene3D" id="1.10.10.10">
    <property type="entry name" value="Winged helix-like DNA-binding domain superfamily/Winged helix DNA-binding domain"/>
    <property type="match status" value="1"/>
</dbReference>
<accession>A0A506UBV5</accession>
<sequence length="153" mass="17197">MQANLRDGFELADTHRTLPMLLLRSREAVMEKFRPVLYAHDITEQQWRVIRVLNERGETDASKLAELASVLAPSLTRMLRSLETRKLVIVRKDASDGRRSLISLTDKGRVFIATVAPTSAQIYADIEARVGSELLERLVNDLQALQAALGEMP</sequence>
<evidence type="ECO:0000313" key="3">
    <source>
        <dbReference type="Proteomes" id="UP000318801"/>
    </source>
</evidence>
<gene>
    <name evidence="2" type="primary">hpaR</name>
    <name evidence="2" type="ORF">FJU08_10415</name>
</gene>
<evidence type="ECO:0000259" key="1">
    <source>
        <dbReference type="PROSITE" id="PS50995"/>
    </source>
</evidence>
<dbReference type="GO" id="GO:0045892">
    <property type="term" value="P:negative regulation of DNA-templated transcription"/>
    <property type="evidence" value="ECO:0007669"/>
    <property type="project" value="InterPro"/>
</dbReference>
<dbReference type="AlphaFoldDB" id="A0A506UBV5"/>
<comment type="caution">
    <text evidence="2">The sequence shown here is derived from an EMBL/GenBank/DDBJ whole genome shotgun (WGS) entry which is preliminary data.</text>
</comment>
<dbReference type="NCBIfam" id="TIGR02337">
    <property type="entry name" value="HpaR"/>
    <property type="match status" value="1"/>
</dbReference>
<feature type="domain" description="HTH marR-type" evidence="1">
    <location>
        <begin position="15"/>
        <end position="147"/>
    </location>
</feature>
<organism evidence="2 3">
    <name type="scientific">Martelella alba</name>
    <dbReference type="NCBI Taxonomy" id="2590451"/>
    <lineage>
        <taxon>Bacteria</taxon>
        <taxon>Pseudomonadati</taxon>
        <taxon>Pseudomonadota</taxon>
        <taxon>Alphaproteobacteria</taxon>
        <taxon>Hyphomicrobiales</taxon>
        <taxon>Aurantimonadaceae</taxon>
        <taxon>Martelella</taxon>
    </lineage>
</organism>
<proteinExistence type="predicted"/>
<dbReference type="GO" id="GO:0003700">
    <property type="term" value="F:DNA-binding transcription factor activity"/>
    <property type="evidence" value="ECO:0007669"/>
    <property type="project" value="InterPro"/>
</dbReference>
<evidence type="ECO:0000313" key="2">
    <source>
        <dbReference type="EMBL" id="TPW31058.1"/>
    </source>
</evidence>
<dbReference type="Proteomes" id="UP000318801">
    <property type="component" value="Unassembled WGS sequence"/>
</dbReference>
<dbReference type="PANTHER" id="PTHR33164">
    <property type="entry name" value="TRANSCRIPTIONAL REGULATOR, MARR FAMILY"/>
    <property type="match status" value="1"/>
</dbReference>
<dbReference type="SMART" id="SM00347">
    <property type="entry name" value="HTH_MARR"/>
    <property type="match status" value="1"/>
</dbReference>
<dbReference type="PROSITE" id="PS50995">
    <property type="entry name" value="HTH_MARR_2"/>
    <property type="match status" value="1"/>
</dbReference>
<name>A0A506UBV5_9HYPH</name>
<dbReference type="EMBL" id="VHLG01000004">
    <property type="protein sequence ID" value="TPW31058.1"/>
    <property type="molecule type" value="Genomic_DNA"/>
</dbReference>
<dbReference type="GO" id="GO:0006950">
    <property type="term" value="P:response to stress"/>
    <property type="evidence" value="ECO:0007669"/>
    <property type="project" value="TreeGrafter"/>
</dbReference>
<reference evidence="2 3" key="1">
    <citation type="submission" date="2019-06" db="EMBL/GenBank/DDBJ databases">
        <authorList>
            <person name="Li M."/>
        </authorList>
    </citation>
    <scope>NUCLEOTIDE SEQUENCE [LARGE SCALE GENOMIC DNA]</scope>
    <source>
        <strain evidence="2 3">BGMRC2036</strain>
    </source>
</reference>